<accession>A0A485K8I4</accession>
<feature type="transmembrane region" description="Helical" evidence="1">
    <location>
        <begin position="1193"/>
        <end position="1215"/>
    </location>
</feature>
<dbReference type="EMBL" id="VJMH01000416">
    <property type="protein sequence ID" value="KAF0716364.1"/>
    <property type="molecule type" value="Genomic_DNA"/>
</dbReference>
<evidence type="ECO:0000313" key="3">
    <source>
        <dbReference type="EMBL" id="VFT80071.1"/>
    </source>
</evidence>
<reference evidence="2" key="2">
    <citation type="submission" date="2019-06" db="EMBL/GenBank/DDBJ databases">
        <title>Genomics analysis of Aphanomyces spp. identifies a new class of oomycete effector associated with host adaptation.</title>
        <authorList>
            <person name="Gaulin E."/>
        </authorList>
    </citation>
    <scope>NUCLEOTIDE SEQUENCE</scope>
    <source>
        <strain evidence="2">CBS 578.67</strain>
    </source>
</reference>
<evidence type="ECO:0000313" key="4">
    <source>
        <dbReference type="Proteomes" id="UP000332933"/>
    </source>
</evidence>
<feature type="transmembrane region" description="Helical" evidence="1">
    <location>
        <begin position="1095"/>
        <end position="1113"/>
    </location>
</feature>
<protein>
    <submittedName>
        <fullName evidence="3">Aste57867_2887 protein</fullName>
    </submittedName>
</protein>
<feature type="transmembrane region" description="Helical" evidence="1">
    <location>
        <begin position="1019"/>
        <end position="1045"/>
    </location>
</feature>
<proteinExistence type="predicted"/>
<name>A0A485K8I4_9STRA</name>
<keyword evidence="1" id="KW-1133">Transmembrane helix</keyword>
<reference evidence="3 4" key="1">
    <citation type="submission" date="2019-03" db="EMBL/GenBank/DDBJ databases">
        <authorList>
            <person name="Gaulin E."/>
            <person name="Dumas B."/>
        </authorList>
    </citation>
    <scope>NUCLEOTIDE SEQUENCE [LARGE SCALE GENOMIC DNA]</scope>
    <source>
        <strain evidence="3">CBS 568.67</strain>
    </source>
</reference>
<feature type="transmembrane region" description="Helical" evidence="1">
    <location>
        <begin position="1057"/>
        <end position="1083"/>
    </location>
</feature>
<feature type="transmembrane region" description="Helical" evidence="1">
    <location>
        <begin position="1144"/>
        <end position="1163"/>
    </location>
</feature>
<organism evidence="3 4">
    <name type="scientific">Aphanomyces stellatus</name>
    <dbReference type="NCBI Taxonomy" id="120398"/>
    <lineage>
        <taxon>Eukaryota</taxon>
        <taxon>Sar</taxon>
        <taxon>Stramenopiles</taxon>
        <taxon>Oomycota</taxon>
        <taxon>Saprolegniomycetes</taxon>
        <taxon>Saprolegniales</taxon>
        <taxon>Verrucalvaceae</taxon>
        <taxon>Aphanomyces</taxon>
    </lineage>
</organism>
<dbReference type="Proteomes" id="UP000332933">
    <property type="component" value="Unassembled WGS sequence"/>
</dbReference>
<feature type="transmembrane region" description="Helical" evidence="1">
    <location>
        <begin position="101"/>
        <end position="123"/>
    </location>
</feature>
<feature type="transmembrane region" description="Helical" evidence="1">
    <location>
        <begin position="272"/>
        <end position="293"/>
    </location>
</feature>
<keyword evidence="1" id="KW-0812">Transmembrane</keyword>
<feature type="transmembrane region" description="Helical" evidence="1">
    <location>
        <begin position="429"/>
        <end position="449"/>
    </location>
</feature>
<gene>
    <name evidence="3" type="primary">Aste57867_2887</name>
    <name evidence="2" type="ORF">As57867_002879</name>
    <name evidence="3" type="ORF">ASTE57867_2887</name>
</gene>
<sequence>MLSSSLAARDVHTLNIGVMQFTSNAQATNWSLLHEPLLGDVNMGFYGWSMLYDWVDGTREVLSFQGDSGTDLVLMSVRDSPQAFPSSTPTVKTATKYLYDLVVYISGFLVLVGVLSFVAAATVKFHVHGPNLIWFNRVVGSLWIGRPLLCIRGITAVLLLSTSQLQPVLTSPSPTTRFQIHPRHWLETLIVAGEATWLLYIAQDFLTLVAHKLTALYGPMSCVIAWIVLAVLELAAPVTPTATLSRSCSAQDMDSIVECASGTLYIGSASRVALIVGIQAISLAVFYVGVWLYRGRKLAASDLLTSNRHVLGTADIFLEDSVEFANASATNLWSMDKMSCLMAGLVSVSWRGHQYVFNVRLWTIQVDKLSARASLVNTFESYKAETVTSGDAYKVRAATTPGNDDVATSPASKTAAPTHKTSQVLLKRLMVTAGLCNLVAAIVSSISYVQVSQQIMANDLFWGAFNMTGAHAFLGNWYNQQLILGNTKATLDIGNRNINQEGMFSQDSATVATSQCFGSLVQNIDLNTIDDIVKGLRTTDACLVPWIFTQYCYVDFNRQWEMASTAARQQRCRAMTANGAVFLESSLRNVNYQNFRECWGAAFDVAVAAEVGRTQAGQTWLTLVSRPVKLPIADEIAAWSGHGIKHFTPQWQNFKTVGLTNQYDIQNVFGSTYPFTLQYKLGNFRLEKQTTYKMYWGLANDMNAVMQNTSGIGGLSLVRSSPTFAFTNQTSETVMLQNGTLTLPFGTAFTLIRTVLGPFGSVDMQYIPCPAEFKAAVHAIYGSLQHALASSTTAEVAFNNISLGWSLAPSQQAWSDINFVAVGGSPLCPEYPFASASSITSGYMLFTSWQLECFLSSTTTYINPTRDTMIASVVLAGATSLTPAQLLQICKRNTQYVDMCLSFLGQTSSFVTTYLTDLDKLAPVAAAATTAVRSLDVRFMQYGMQNATSPLALYTINALEPSEVDFTYFAWIFLMDWAIGVREAVSFQGDNGTLALMTEYLDALNQSVNLGETQVNLSYYFRMATLYVTYMMIMVALLVLIYCFLCRGRIEPLNLFLLGRVGAIVWIGRPLLFLRSLAAIGLLSTCALELQTTGYISFFQVVQPPLIVTLLAANEVTWLVSVGNDIAFVVTEAYAVKYDDLENILVLVVTAIISVAAPVAHTLTIDKQCALTQVDFQVECTSGGLVVGDTTRLVTLIVLVFASNLMCYILCRLWFRGRRPTGATQIQASTFLYSGAKVLFTKTDWMLGGAYFMDRMSAVLTGILTLRVRDTIYGFDVKLWRMFHIVLPQPTGADAEIDRALTQLTQSAFPLSKPRLHPAGMLSE</sequence>
<evidence type="ECO:0000256" key="1">
    <source>
        <dbReference type="SAM" id="Phobius"/>
    </source>
</evidence>
<evidence type="ECO:0000313" key="2">
    <source>
        <dbReference type="EMBL" id="KAF0716364.1"/>
    </source>
</evidence>
<feature type="transmembrane region" description="Helical" evidence="1">
    <location>
        <begin position="214"/>
        <end position="236"/>
    </location>
</feature>
<feature type="transmembrane region" description="Helical" evidence="1">
    <location>
        <begin position="143"/>
        <end position="165"/>
    </location>
</feature>
<dbReference type="OrthoDB" id="73766at2759"/>
<dbReference type="EMBL" id="CAADRA010000416">
    <property type="protein sequence ID" value="VFT80071.1"/>
    <property type="molecule type" value="Genomic_DNA"/>
</dbReference>
<keyword evidence="1" id="KW-0472">Membrane</keyword>
<keyword evidence="4" id="KW-1185">Reference proteome</keyword>